<evidence type="ECO:0000256" key="3">
    <source>
        <dbReference type="ARBA" id="ARBA00005984"/>
    </source>
</evidence>
<protein>
    <submittedName>
        <fullName evidence="11">Alkaline phosphatase</fullName>
    </submittedName>
</protein>
<name>A0ABS7Z3Y2_9SPHI</name>
<dbReference type="PANTHER" id="PTHR11596:SF5">
    <property type="entry name" value="ALKALINE PHOSPHATASE"/>
    <property type="match status" value="1"/>
</dbReference>
<dbReference type="InterPro" id="IPR017850">
    <property type="entry name" value="Alkaline_phosphatase_core_sf"/>
</dbReference>
<dbReference type="InterPro" id="IPR001952">
    <property type="entry name" value="Alkaline_phosphatase"/>
</dbReference>
<evidence type="ECO:0000256" key="10">
    <source>
        <dbReference type="SAM" id="SignalP"/>
    </source>
</evidence>
<organism evidence="11 12">
    <name type="scientific">Sphingobacterium bovistauri</name>
    <dbReference type="NCBI Taxonomy" id="2781959"/>
    <lineage>
        <taxon>Bacteria</taxon>
        <taxon>Pseudomonadati</taxon>
        <taxon>Bacteroidota</taxon>
        <taxon>Sphingobacteriia</taxon>
        <taxon>Sphingobacteriales</taxon>
        <taxon>Sphingobacteriaceae</taxon>
        <taxon>Sphingobacterium</taxon>
    </lineage>
</organism>
<evidence type="ECO:0000256" key="9">
    <source>
        <dbReference type="RuleBase" id="RU003946"/>
    </source>
</evidence>
<keyword evidence="8" id="KW-0460">Magnesium</keyword>
<evidence type="ECO:0000313" key="12">
    <source>
        <dbReference type="Proteomes" id="UP001165302"/>
    </source>
</evidence>
<evidence type="ECO:0000256" key="7">
    <source>
        <dbReference type="ARBA" id="ARBA00022833"/>
    </source>
</evidence>
<evidence type="ECO:0000256" key="8">
    <source>
        <dbReference type="ARBA" id="ARBA00022842"/>
    </source>
</evidence>
<comment type="cofactor">
    <cofactor evidence="2">
        <name>Zn(2+)</name>
        <dbReference type="ChEBI" id="CHEBI:29105"/>
    </cofactor>
</comment>
<keyword evidence="10" id="KW-0732">Signal</keyword>
<dbReference type="EMBL" id="JADEYP010000010">
    <property type="protein sequence ID" value="MCA5004873.1"/>
    <property type="molecule type" value="Genomic_DNA"/>
</dbReference>
<evidence type="ECO:0000256" key="6">
    <source>
        <dbReference type="ARBA" id="ARBA00022801"/>
    </source>
</evidence>
<dbReference type="Pfam" id="PF00245">
    <property type="entry name" value="Alk_phosphatase"/>
    <property type="match status" value="1"/>
</dbReference>
<evidence type="ECO:0000256" key="4">
    <source>
        <dbReference type="ARBA" id="ARBA00022553"/>
    </source>
</evidence>
<sequence>MNIKSFISSILTLLFSLSASYAQPKYIFYLIGDGMGLNHVNLAEVYLAENKGRIGYEPLVLSNFSHVGFASSNSKSSSITDSGAGGTALAVGYKTKNGVIGMDSAATIPYKSIAYAAKEKGLKVGITSSVSIDHATPASFYAHQKSRSYYYEIAAEIPSSGFDLFAGSGFVSPTKSFDKKDVSDIYNELTKKGYTIVYGKNALANDVYNDKKLIWVNNKTEKSDALKFAIDQKPDDMSLEDITRGAIKKLSHKNNKGFFLMVEGGKIDWSAHANDGATTLKEVLDFNKTIQAAYEFYQKHPNETLIVVTADHETGGLALGNGPSSLNTKALAHQKVSQGALSTLIGQLRKDKPNASWEDVKNLLAANTGLWTSLKVSDDDEEDLLDAYEKSFVNHENETTKSLYANDDKIASLSIKILNKIANIGWSSSNHTAAYVPIYAIGVGAELFNKKMDNTDIPKKIAQAAQLNF</sequence>
<dbReference type="PRINTS" id="PR00113">
    <property type="entry name" value="ALKPHPHTASE"/>
</dbReference>
<evidence type="ECO:0000256" key="1">
    <source>
        <dbReference type="ARBA" id="ARBA00001946"/>
    </source>
</evidence>
<keyword evidence="7" id="KW-0862">Zinc</keyword>
<keyword evidence="6" id="KW-0378">Hydrolase</keyword>
<evidence type="ECO:0000313" key="11">
    <source>
        <dbReference type="EMBL" id="MCA5004873.1"/>
    </source>
</evidence>
<gene>
    <name evidence="11" type="ORF">IPZ78_06865</name>
</gene>
<comment type="similarity">
    <text evidence="3 9">Belongs to the alkaline phosphatase family.</text>
</comment>
<comment type="caution">
    <text evidence="11">The sequence shown here is derived from an EMBL/GenBank/DDBJ whole genome shotgun (WGS) entry which is preliminary data.</text>
</comment>
<proteinExistence type="inferred from homology"/>
<dbReference type="PROSITE" id="PS00123">
    <property type="entry name" value="ALKALINE_PHOSPHATASE"/>
    <property type="match status" value="1"/>
</dbReference>
<dbReference type="Gene3D" id="3.40.720.10">
    <property type="entry name" value="Alkaline Phosphatase, subunit A"/>
    <property type="match status" value="2"/>
</dbReference>
<dbReference type="SMART" id="SM00098">
    <property type="entry name" value="alkPPc"/>
    <property type="match status" value="1"/>
</dbReference>
<evidence type="ECO:0000256" key="2">
    <source>
        <dbReference type="ARBA" id="ARBA00001947"/>
    </source>
</evidence>
<feature type="chain" id="PRO_5047370187" evidence="10">
    <location>
        <begin position="23"/>
        <end position="469"/>
    </location>
</feature>
<dbReference type="SUPFAM" id="SSF53649">
    <property type="entry name" value="Alkaline phosphatase-like"/>
    <property type="match status" value="1"/>
</dbReference>
<evidence type="ECO:0000256" key="5">
    <source>
        <dbReference type="ARBA" id="ARBA00022723"/>
    </source>
</evidence>
<reference evidence="11" key="1">
    <citation type="submission" date="2020-10" db="EMBL/GenBank/DDBJ databases">
        <authorList>
            <person name="Lu T."/>
            <person name="Wang Q."/>
            <person name="Han X."/>
        </authorList>
    </citation>
    <scope>NUCLEOTIDE SEQUENCE</scope>
    <source>
        <strain evidence="11">WQ 366</strain>
    </source>
</reference>
<feature type="signal peptide" evidence="10">
    <location>
        <begin position="1"/>
        <end position="22"/>
    </location>
</feature>
<keyword evidence="4" id="KW-0597">Phosphoprotein</keyword>
<keyword evidence="12" id="KW-1185">Reference proteome</keyword>
<dbReference type="InterPro" id="IPR018299">
    <property type="entry name" value="Alkaline_phosphatase_AS"/>
</dbReference>
<keyword evidence="5" id="KW-0479">Metal-binding</keyword>
<comment type="cofactor">
    <cofactor evidence="1">
        <name>Mg(2+)</name>
        <dbReference type="ChEBI" id="CHEBI:18420"/>
    </cofactor>
</comment>
<accession>A0ABS7Z3Y2</accession>
<dbReference type="Proteomes" id="UP001165302">
    <property type="component" value="Unassembled WGS sequence"/>
</dbReference>
<dbReference type="CDD" id="cd16012">
    <property type="entry name" value="ALP"/>
    <property type="match status" value="1"/>
</dbReference>
<dbReference type="PANTHER" id="PTHR11596">
    <property type="entry name" value="ALKALINE PHOSPHATASE"/>
    <property type="match status" value="1"/>
</dbReference>
<dbReference type="RefSeq" id="WP_225552264.1">
    <property type="nucleotide sequence ID" value="NZ_JADEYP010000010.1"/>
</dbReference>